<evidence type="ECO:0000313" key="2">
    <source>
        <dbReference type="Proteomes" id="UP000003947"/>
    </source>
</evidence>
<reference evidence="1 2" key="1">
    <citation type="submission" date="2012-02" db="EMBL/GenBank/DDBJ databases">
        <title>Improved High-Quality Draft sequence of Microvirga sp. WSM3557.</title>
        <authorList>
            <consortium name="US DOE Joint Genome Institute"/>
            <person name="Lucas S."/>
            <person name="Han J."/>
            <person name="Lapidus A."/>
            <person name="Cheng J.-F."/>
            <person name="Goodwin L."/>
            <person name="Pitluck S."/>
            <person name="Peters L."/>
            <person name="Zhang X."/>
            <person name="Detter J.C."/>
            <person name="Han C."/>
            <person name="Tapia R."/>
            <person name="Land M."/>
            <person name="Hauser L."/>
            <person name="Kyrpides N."/>
            <person name="Ivanova N."/>
            <person name="Pagani I."/>
            <person name="Brau L."/>
            <person name="Yates R."/>
            <person name="O'Hara G."/>
            <person name="Rui T."/>
            <person name="Howieson J."/>
            <person name="Reeve W."/>
            <person name="Woyke T."/>
        </authorList>
    </citation>
    <scope>NUCLEOTIDE SEQUENCE [LARGE SCALE GENOMIC DNA]</scope>
    <source>
        <strain evidence="1 2">WSM3557</strain>
    </source>
</reference>
<sequence>MNPIILIGNADPDIFSFIVQGASLVLPNPRFETVRHVHANAGQSVG</sequence>
<dbReference type="OrthoDB" id="9787292at2"/>
<name>I4YSG5_9HYPH</name>
<dbReference type="Proteomes" id="UP000003947">
    <property type="component" value="Unassembled WGS sequence"/>
</dbReference>
<dbReference type="EMBL" id="JH660645">
    <property type="protein sequence ID" value="EIM26907.1"/>
    <property type="molecule type" value="Genomic_DNA"/>
</dbReference>
<dbReference type="PATRIC" id="fig|864069.3.peg.3775"/>
<dbReference type="AlphaFoldDB" id="I4YSG5"/>
<dbReference type="RefSeq" id="WP_009762957.1">
    <property type="nucleotide sequence ID" value="NZ_CP141050.1"/>
</dbReference>
<gene>
    <name evidence="1" type="ORF">MicloDRAFT_00034580</name>
</gene>
<dbReference type="HOGENOM" id="CLU_3185842_0_0_5"/>
<accession>I4YSG5</accession>
<proteinExistence type="predicted"/>
<protein>
    <submittedName>
        <fullName evidence="1">Uncharacterized protein</fullName>
    </submittedName>
</protein>
<keyword evidence="2" id="KW-1185">Reference proteome</keyword>
<evidence type="ECO:0000313" key="1">
    <source>
        <dbReference type="EMBL" id="EIM26907.1"/>
    </source>
</evidence>
<organism evidence="1 2">
    <name type="scientific">Microvirga lotononidis</name>
    <dbReference type="NCBI Taxonomy" id="864069"/>
    <lineage>
        <taxon>Bacteria</taxon>
        <taxon>Pseudomonadati</taxon>
        <taxon>Pseudomonadota</taxon>
        <taxon>Alphaproteobacteria</taxon>
        <taxon>Hyphomicrobiales</taxon>
        <taxon>Methylobacteriaceae</taxon>
        <taxon>Microvirga</taxon>
    </lineage>
</organism>